<dbReference type="PANTHER" id="PTHR16161">
    <property type="entry name" value="TRANSCRIPTIONAL PROTEIN SWT1"/>
    <property type="match status" value="1"/>
</dbReference>
<dbReference type="GO" id="GO:0004540">
    <property type="term" value="F:RNA nuclease activity"/>
    <property type="evidence" value="ECO:0007669"/>
    <property type="project" value="UniProtKB-ARBA"/>
</dbReference>
<dbReference type="Proteomes" id="UP001221142">
    <property type="component" value="Unassembled WGS sequence"/>
</dbReference>
<sequence>MYTNFTSAPTTSFPTNNHAAPLSHKTLQQIDELLQDDVVMQPVGERPTCLVMDTNILLDHLGMLQRFTEDVEKRRLPILLIIPGAVLNELDGLKKNERLGWFARRVSEWILAKLKERNKGQTTSVRGQINSETCKPSGNWRIRQPGEEFGPRGNDELILDCCIYFQKQGYRIALCSADINLTIECKSQGISFIAPKSGRDLARFVLGHDIWQDFAGYEAEYTGNDSAQDDNDMMMDVDGEERVMSVTEKLDSLHNQVVDHFTRLLVELVGRVGGPALEDWYPGAPDGASASRYAPKWKSNKKPYTQWTAAECLEYLNERKRQKPSSPRLDRFLTRRHSVAADGSTSRSGKDWSYADWKNALDALKRVGDDWDEGSIREDLHELACHREAVFGITRV</sequence>
<evidence type="ECO:0000313" key="3">
    <source>
        <dbReference type="EMBL" id="KAJ7638953.1"/>
    </source>
</evidence>
<proteinExistence type="predicted"/>
<protein>
    <submittedName>
        <fullName evidence="3">PIN domain-containing protein</fullName>
    </submittedName>
</protein>
<accession>A0AAD7C4Z6</accession>
<dbReference type="Gene3D" id="3.40.50.1010">
    <property type="entry name" value="5'-nuclease"/>
    <property type="match status" value="1"/>
</dbReference>
<keyword evidence="4" id="KW-1185">Reference proteome</keyword>
<dbReference type="InterPro" id="IPR029060">
    <property type="entry name" value="PIN-like_dom_sf"/>
</dbReference>
<name>A0AAD7C4Z6_9AGAR</name>
<dbReference type="InterPro" id="IPR002716">
    <property type="entry name" value="PIN_dom"/>
</dbReference>
<comment type="caution">
    <text evidence="3">The sequence shown here is derived from an EMBL/GenBank/DDBJ whole genome shotgun (WGS) entry which is preliminary data.</text>
</comment>
<dbReference type="InterPro" id="IPR052626">
    <property type="entry name" value="SWT1_Regulator"/>
</dbReference>
<dbReference type="Pfam" id="PF13638">
    <property type="entry name" value="PIN_4"/>
    <property type="match status" value="1"/>
</dbReference>
<evidence type="ECO:0000259" key="2">
    <source>
        <dbReference type="SMART" id="SM00670"/>
    </source>
</evidence>
<dbReference type="SUPFAM" id="SSF88723">
    <property type="entry name" value="PIN domain-like"/>
    <property type="match status" value="1"/>
</dbReference>
<evidence type="ECO:0000256" key="1">
    <source>
        <dbReference type="SAM" id="MobiDB-lite"/>
    </source>
</evidence>
<organism evidence="3 4">
    <name type="scientific">Roridomyces roridus</name>
    <dbReference type="NCBI Taxonomy" id="1738132"/>
    <lineage>
        <taxon>Eukaryota</taxon>
        <taxon>Fungi</taxon>
        <taxon>Dikarya</taxon>
        <taxon>Basidiomycota</taxon>
        <taxon>Agaricomycotina</taxon>
        <taxon>Agaricomycetes</taxon>
        <taxon>Agaricomycetidae</taxon>
        <taxon>Agaricales</taxon>
        <taxon>Marasmiineae</taxon>
        <taxon>Mycenaceae</taxon>
        <taxon>Roridomyces</taxon>
    </lineage>
</organism>
<gene>
    <name evidence="3" type="ORF">FB45DRAFT_904349</name>
</gene>
<dbReference type="EMBL" id="JARKIF010000005">
    <property type="protein sequence ID" value="KAJ7638953.1"/>
    <property type="molecule type" value="Genomic_DNA"/>
</dbReference>
<reference evidence="3" key="1">
    <citation type="submission" date="2023-03" db="EMBL/GenBank/DDBJ databases">
        <title>Massive genome expansion in bonnet fungi (Mycena s.s.) driven by repeated elements and novel gene families across ecological guilds.</title>
        <authorList>
            <consortium name="Lawrence Berkeley National Laboratory"/>
            <person name="Harder C.B."/>
            <person name="Miyauchi S."/>
            <person name="Viragh M."/>
            <person name="Kuo A."/>
            <person name="Thoen E."/>
            <person name="Andreopoulos B."/>
            <person name="Lu D."/>
            <person name="Skrede I."/>
            <person name="Drula E."/>
            <person name="Henrissat B."/>
            <person name="Morin E."/>
            <person name="Kohler A."/>
            <person name="Barry K."/>
            <person name="LaButti K."/>
            <person name="Morin E."/>
            <person name="Salamov A."/>
            <person name="Lipzen A."/>
            <person name="Mereny Z."/>
            <person name="Hegedus B."/>
            <person name="Baldrian P."/>
            <person name="Stursova M."/>
            <person name="Weitz H."/>
            <person name="Taylor A."/>
            <person name="Grigoriev I.V."/>
            <person name="Nagy L.G."/>
            <person name="Martin F."/>
            <person name="Kauserud H."/>
        </authorList>
    </citation>
    <scope>NUCLEOTIDE SEQUENCE</scope>
    <source>
        <strain evidence="3">9284</strain>
    </source>
</reference>
<feature type="region of interest" description="Disordered" evidence="1">
    <location>
        <begin position="1"/>
        <end position="20"/>
    </location>
</feature>
<dbReference type="GO" id="GO:0005634">
    <property type="term" value="C:nucleus"/>
    <property type="evidence" value="ECO:0007669"/>
    <property type="project" value="TreeGrafter"/>
</dbReference>
<dbReference type="SMART" id="SM00670">
    <property type="entry name" value="PINc"/>
    <property type="match status" value="1"/>
</dbReference>
<dbReference type="AlphaFoldDB" id="A0AAD7C4Z6"/>
<evidence type="ECO:0000313" key="4">
    <source>
        <dbReference type="Proteomes" id="UP001221142"/>
    </source>
</evidence>
<dbReference type="PANTHER" id="PTHR16161:SF0">
    <property type="entry name" value="TRANSCRIPTIONAL PROTEIN SWT1"/>
    <property type="match status" value="1"/>
</dbReference>
<feature type="domain" description="PIN" evidence="2">
    <location>
        <begin position="48"/>
        <end position="183"/>
    </location>
</feature>
<dbReference type="CDD" id="cd18727">
    <property type="entry name" value="PIN_Swt1-like"/>
    <property type="match status" value="1"/>
</dbReference>
<feature type="compositionally biased region" description="Polar residues" evidence="1">
    <location>
        <begin position="1"/>
        <end position="18"/>
    </location>
</feature>